<dbReference type="AlphaFoldDB" id="A0A1F8H8A1"/>
<reference evidence="1 2" key="1">
    <citation type="journal article" date="2016" name="Nat. Commun.">
        <title>Thousands of microbial genomes shed light on interconnected biogeochemical processes in an aquifer system.</title>
        <authorList>
            <person name="Anantharaman K."/>
            <person name="Brown C.T."/>
            <person name="Hug L.A."/>
            <person name="Sharon I."/>
            <person name="Castelle C.J."/>
            <person name="Probst A.J."/>
            <person name="Thomas B.C."/>
            <person name="Singh A."/>
            <person name="Wilkins M.J."/>
            <person name="Karaoz U."/>
            <person name="Brodie E.L."/>
            <person name="Williams K.H."/>
            <person name="Hubbard S.S."/>
            <person name="Banfield J.F."/>
        </authorList>
    </citation>
    <scope>NUCLEOTIDE SEQUENCE [LARGE SCALE GENOMIC DNA]</scope>
</reference>
<proteinExistence type="predicted"/>
<accession>A0A1F8H8A1</accession>
<organism evidence="1 2">
    <name type="scientific">Candidatus Yanofskybacteria bacterium RIFCSPLOWO2_02_FULL_47_9b</name>
    <dbReference type="NCBI Taxonomy" id="1802708"/>
    <lineage>
        <taxon>Bacteria</taxon>
        <taxon>Candidatus Yanofskyibacteriota</taxon>
    </lineage>
</organism>
<evidence type="ECO:0000313" key="2">
    <source>
        <dbReference type="Proteomes" id="UP000178155"/>
    </source>
</evidence>
<sequence>MQTANTKLFAALIIAVGLAAGYVYYSQVIVLNEIPITAPVSAGRNDLSTYKNLSIDFSIFDNAAYKTLAVFGQIPVSPGVTGKKDVFAP</sequence>
<dbReference type="Proteomes" id="UP000178155">
    <property type="component" value="Unassembled WGS sequence"/>
</dbReference>
<evidence type="ECO:0000313" key="1">
    <source>
        <dbReference type="EMBL" id="OGN33099.1"/>
    </source>
</evidence>
<dbReference type="EMBL" id="MGKW01000038">
    <property type="protein sequence ID" value="OGN33099.1"/>
    <property type="molecule type" value="Genomic_DNA"/>
</dbReference>
<name>A0A1F8H8A1_9BACT</name>
<gene>
    <name evidence="1" type="ORF">A3I39_02125</name>
</gene>
<protein>
    <submittedName>
        <fullName evidence="1">Uncharacterized protein</fullName>
    </submittedName>
</protein>
<comment type="caution">
    <text evidence="1">The sequence shown here is derived from an EMBL/GenBank/DDBJ whole genome shotgun (WGS) entry which is preliminary data.</text>
</comment>